<keyword evidence="3" id="KW-1185">Reference proteome</keyword>
<dbReference type="EMBL" id="LFVZ01000009">
    <property type="protein sequence ID" value="KTW27632.1"/>
    <property type="molecule type" value="Genomic_DNA"/>
</dbReference>
<sequence>MKSLNKAYTGIQFNKQTEERSLNTRNFYKKTVKRTGYPTHFLALPLRSKSLEKSITEIKKVLVDEVPLSIFRDYLLAHLTICTLHLPSDKEIGNSLSLLYSLKDEISKISDNKKIHIRFRGLGTFPEVFTDCKVVYLKPSLNESSPALFPLCEFLMKKFVDAKFSDSNLLVLHSTILNTRYDKSYAKEKKSINASFLMDKFPSHFLFGDVTVDKICIFKMGARKTQNGLIYESIGEVNIL</sequence>
<dbReference type="SUPFAM" id="SSF55144">
    <property type="entry name" value="LigT-like"/>
    <property type="match status" value="1"/>
</dbReference>
<dbReference type="InterPro" id="IPR009210">
    <property type="entry name" value="ASCC1"/>
</dbReference>
<dbReference type="OrthoDB" id="277832at2759"/>
<dbReference type="PANTHER" id="PTHR13360:SF1">
    <property type="entry name" value="ACTIVATING SIGNAL COINTEGRATOR 1 COMPLEX SUBUNIT 1"/>
    <property type="match status" value="1"/>
</dbReference>
<dbReference type="GO" id="GO:0006307">
    <property type="term" value="P:DNA alkylation repair"/>
    <property type="evidence" value="ECO:0007669"/>
    <property type="project" value="InterPro"/>
</dbReference>
<dbReference type="InterPro" id="IPR019510">
    <property type="entry name" value="AKAP7-like_phosphoesterase"/>
</dbReference>
<dbReference type="VEuPathDB" id="FungiDB:T552_04142"/>
<gene>
    <name evidence="2" type="ORF">T552_04142</name>
</gene>
<organism evidence="2 3">
    <name type="scientific">Pneumocystis carinii (strain B80)</name>
    <name type="common">Rat pneumocystis pneumonia agent</name>
    <name type="synonym">Pneumocystis carinii f. sp. carinii</name>
    <dbReference type="NCBI Taxonomy" id="1408658"/>
    <lineage>
        <taxon>Eukaryota</taxon>
        <taxon>Fungi</taxon>
        <taxon>Dikarya</taxon>
        <taxon>Ascomycota</taxon>
        <taxon>Taphrinomycotina</taxon>
        <taxon>Pneumocystomycetes</taxon>
        <taxon>Pneumocystaceae</taxon>
        <taxon>Pneumocystis</taxon>
    </lineage>
</organism>
<comment type="caution">
    <text evidence="2">The sequence shown here is derived from an EMBL/GenBank/DDBJ whole genome shotgun (WGS) entry which is preliminary data.</text>
</comment>
<evidence type="ECO:0000313" key="2">
    <source>
        <dbReference type="EMBL" id="KTW27632.1"/>
    </source>
</evidence>
<dbReference type="GO" id="GO:0006355">
    <property type="term" value="P:regulation of DNA-templated transcription"/>
    <property type="evidence" value="ECO:0007669"/>
    <property type="project" value="TreeGrafter"/>
</dbReference>
<evidence type="ECO:0000313" key="3">
    <source>
        <dbReference type="Proteomes" id="UP000054454"/>
    </source>
</evidence>
<dbReference type="InterPro" id="IPR009097">
    <property type="entry name" value="Cyclic_Pdiesterase"/>
</dbReference>
<protein>
    <recommendedName>
        <fullName evidence="1">A-kinase anchor protein 7-like phosphoesterase domain-containing protein</fullName>
    </recommendedName>
</protein>
<accession>A0A0W4ZGY4</accession>
<dbReference type="PANTHER" id="PTHR13360">
    <property type="entry name" value="ACTIVATING SIGNAL COINTEGRATOR 1 COMPLEX SUBUNIT 1"/>
    <property type="match status" value="1"/>
</dbReference>
<dbReference type="Gene3D" id="3.90.1140.10">
    <property type="entry name" value="Cyclic phosphodiesterase"/>
    <property type="match status" value="1"/>
</dbReference>
<dbReference type="GO" id="GO:0005634">
    <property type="term" value="C:nucleus"/>
    <property type="evidence" value="ECO:0007669"/>
    <property type="project" value="TreeGrafter"/>
</dbReference>
<dbReference type="GeneID" id="28938396"/>
<dbReference type="Pfam" id="PF10469">
    <property type="entry name" value="AKAP7_NLS"/>
    <property type="match status" value="1"/>
</dbReference>
<reference evidence="3" key="1">
    <citation type="journal article" date="2016" name="Nat. Commun.">
        <title>Genome analysis of three Pneumocystis species reveals adaptation mechanisms to life exclusively in mammalian hosts.</title>
        <authorList>
            <person name="Ma L."/>
            <person name="Chen Z."/>
            <person name="Huang D.W."/>
            <person name="Kutty G."/>
            <person name="Ishihara M."/>
            <person name="Wang H."/>
            <person name="Abouelleil A."/>
            <person name="Bishop L."/>
            <person name="Davey E."/>
            <person name="Deng R."/>
            <person name="Deng X."/>
            <person name="Fan L."/>
            <person name="Fantoni G."/>
            <person name="Fitzgerald M."/>
            <person name="Gogineni E."/>
            <person name="Goldberg J.M."/>
            <person name="Handley G."/>
            <person name="Hu X."/>
            <person name="Huber C."/>
            <person name="Jiao X."/>
            <person name="Jones K."/>
            <person name="Levin J.Z."/>
            <person name="Liu Y."/>
            <person name="Macdonald P."/>
            <person name="Melnikov A."/>
            <person name="Raley C."/>
            <person name="Sassi M."/>
            <person name="Sherman B.T."/>
            <person name="Song X."/>
            <person name="Sykes S."/>
            <person name="Tran B."/>
            <person name="Walsh L."/>
            <person name="Xia Y."/>
            <person name="Yang J."/>
            <person name="Young S."/>
            <person name="Zeng Q."/>
            <person name="Zheng X."/>
            <person name="Stephens R."/>
            <person name="Nusbaum C."/>
            <person name="Birren B.W."/>
            <person name="Azadi P."/>
            <person name="Lempicki R.A."/>
            <person name="Cuomo C.A."/>
            <person name="Kovacs J.A."/>
        </authorList>
    </citation>
    <scope>NUCLEOTIDE SEQUENCE [LARGE SCALE GENOMIC DNA]</scope>
    <source>
        <strain evidence="3">B80</strain>
    </source>
</reference>
<dbReference type="AlphaFoldDB" id="A0A0W4ZGY4"/>
<name>A0A0W4ZGY4_PNEC8</name>
<evidence type="ECO:0000259" key="1">
    <source>
        <dbReference type="Pfam" id="PF10469"/>
    </source>
</evidence>
<feature type="domain" description="A-kinase anchor protein 7-like phosphoesterase" evidence="1">
    <location>
        <begin position="38"/>
        <end position="238"/>
    </location>
</feature>
<dbReference type="RefSeq" id="XP_018225514.1">
    <property type="nucleotide sequence ID" value="XM_018372193.1"/>
</dbReference>
<proteinExistence type="predicted"/>
<dbReference type="Proteomes" id="UP000054454">
    <property type="component" value="Unassembled WGS sequence"/>
</dbReference>